<evidence type="ECO:0008006" key="3">
    <source>
        <dbReference type="Google" id="ProtNLM"/>
    </source>
</evidence>
<dbReference type="EMBL" id="BRPE01000019">
    <property type="protein sequence ID" value="GLA89866.1"/>
    <property type="molecule type" value="Genomic_DNA"/>
</dbReference>
<protein>
    <recommendedName>
        <fullName evidence="3">AB hydrolase-1 domain-containing protein</fullName>
    </recommendedName>
</protein>
<accession>A0A9W6AWU6</accession>
<dbReference type="InterPro" id="IPR029058">
    <property type="entry name" value="AB_hydrolase_fold"/>
</dbReference>
<name>A0A9W6AWU6_ASPTU</name>
<evidence type="ECO:0000313" key="2">
    <source>
        <dbReference type="Proteomes" id="UP001144157"/>
    </source>
</evidence>
<comment type="caution">
    <text evidence="1">The sequence shown here is derived from an EMBL/GenBank/DDBJ whole genome shotgun (WGS) entry which is preliminary data.</text>
</comment>
<organism evidence="1 2">
    <name type="scientific">Aspergillus tubingensis</name>
    <dbReference type="NCBI Taxonomy" id="5068"/>
    <lineage>
        <taxon>Eukaryota</taxon>
        <taxon>Fungi</taxon>
        <taxon>Dikarya</taxon>
        <taxon>Ascomycota</taxon>
        <taxon>Pezizomycotina</taxon>
        <taxon>Eurotiomycetes</taxon>
        <taxon>Eurotiomycetidae</taxon>
        <taxon>Eurotiales</taxon>
        <taxon>Aspergillaceae</taxon>
        <taxon>Aspergillus</taxon>
        <taxon>Aspergillus subgen. Circumdati</taxon>
    </lineage>
</organism>
<dbReference type="Proteomes" id="UP001144157">
    <property type="component" value="Unassembled WGS sequence"/>
</dbReference>
<proteinExistence type="predicted"/>
<sequence length="379" mass="42783">MSTANYRVTEHIIPACYVREYAGSTVDQEDVLHLHIKQYTPRHLPDPVPDDAVTIIAVHAVGFPKELYEPLWDELLARSAHSNFHIRGIWIADVANMGMSGVLNEVKLSMDFILFDPVIQRLPPKMGFGADPPGPVNFALWRDDVWPNRATAAAGYKKVFKKWDPRCLELMVQYGFRDLPTALHPDLPDSADAADPPVTLTTTKYHDVLGQIRERFHAGMTDGQAQLDRSTHADVDPSVAVLPVYRPEPPSTFHKLPSLRPSALFLLGETSYLNLKDLREGIKSCGQGVGGSGGKDKVKEVTLPKQGHFFAFEVVEETVSHCASWLDEVVRGYRDTEQEWREKRQKMAKRDHLVLNEEWRRVIRSPSSFRAAKSRKSKL</sequence>
<evidence type="ECO:0000313" key="1">
    <source>
        <dbReference type="EMBL" id="GLA89866.1"/>
    </source>
</evidence>
<dbReference type="SUPFAM" id="SSF53474">
    <property type="entry name" value="alpha/beta-Hydrolases"/>
    <property type="match status" value="1"/>
</dbReference>
<dbReference type="Gene3D" id="3.40.50.1820">
    <property type="entry name" value="alpha/beta hydrolase"/>
    <property type="match status" value="2"/>
</dbReference>
<gene>
    <name evidence="1" type="ORF">AtubIFM56815_004359</name>
</gene>
<reference evidence="1" key="1">
    <citation type="submission" date="2022-07" db="EMBL/GenBank/DDBJ databases">
        <title>Taxonomy of Aspergillus series Nigri: significant species reduction supported by multi-species coalescent approaches.</title>
        <authorList>
            <person name="Bian C."/>
            <person name="Kusuya Y."/>
            <person name="Sklenar F."/>
            <person name="D'hooge E."/>
            <person name="Yaguchi T."/>
            <person name="Takahashi H."/>
            <person name="Hubka V."/>
        </authorList>
    </citation>
    <scope>NUCLEOTIDE SEQUENCE</scope>
    <source>
        <strain evidence="1">IFM 56815</strain>
    </source>
</reference>
<dbReference type="AlphaFoldDB" id="A0A9W6AWU6"/>